<dbReference type="PATRIC" id="fig|431306.5.peg.1353"/>
<reference evidence="5" key="1">
    <citation type="submission" date="2014-09" db="EMBL/GenBank/DDBJ databases">
        <authorList>
            <person name="Illeghems K.G."/>
        </authorList>
    </citation>
    <scope>NUCLEOTIDE SEQUENCE [LARGE SCALE GENOMIC DNA]</scope>
    <source>
        <strain evidence="5">LMG 23848T</strain>
    </source>
</reference>
<evidence type="ECO:0000256" key="1">
    <source>
        <dbReference type="ARBA" id="ARBA00004196"/>
    </source>
</evidence>
<protein>
    <recommendedName>
        <fullName evidence="3">Heparinase II/III-like C-terminal domain-containing protein</fullName>
    </recommendedName>
</protein>
<dbReference type="Gene3D" id="2.70.98.70">
    <property type="match status" value="1"/>
</dbReference>
<evidence type="ECO:0000313" key="5">
    <source>
        <dbReference type="Proteomes" id="UP000068250"/>
    </source>
</evidence>
<dbReference type="Proteomes" id="UP000068250">
    <property type="component" value="Chromosome I"/>
</dbReference>
<evidence type="ECO:0000259" key="3">
    <source>
        <dbReference type="Pfam" id="PF07940"/>
    </source>
</evidence>
<dbReference type="GO" id="GO:0016829">
    <property type="term" value="F:lyase activity"/>
    <property type="evidence" value="ECO:0007669"/>
    <property type="project" value="InterPro"/>
</dbReference>
<dbReference type="InterPro" id="IPR008929">
    <property type="entry name" value="Chondroitin_lyas"/>
</dbReference>
<accession>A0A0U5F6M3</accession>
<comment type="subcellular location">
    <subcellularLocation>
        <location evidence="1">Cell envelope</location>
    </subcellularLocation>
</comment>
<dbReference type="Pfam" id="PF07940">
    <property type="entry name" value="Hepar_II_III_C"/>
    <property type="match status" value="1"/>
</dbReference>
<dbReference type="AlphaFoldDB" id="A0A0U5F6M3"/>
<feature type="region of interest" description="Disordered" evidence="2">
    <location>
        <begin position="512"/>
        <end position="537"/>
    </location>
</feature>
<proteinExistence type="predicted"/>
<dbReference type="RefSeq" id="WP_172793723.1">
    <property type="nucleotide sequence ID" value="NZ_LN609302.1"/>
</dbReference>
<organism evidence="4 5">
    <name type="scientific">Acetobacter ghanensis</name>
    <dbReference type="NCBI Taxonomy" id="431306"/>
    <lineage>
        <taxon>Bacteria</taxon>
        <taxon>Pseudomonadati</taxon>
        <taxon>Pseudomonadota</taxon>
        <taxon>Alphaproteobacteria</taxon>
        <taxon>Acetobacterales</taxon>
        <taxon>Acetobacteraceae</taxon>
        <taxon>Acetobacter</taxon>
    </lineage>
</organism>
<evidence type="ECO:0000256" key="2">
    <source>
        <dbReference type="SAM" id="MobiDB-lite"/>
    </source>
</evidence>
<dbReference type="EMBL" id="LN609302">
    <property type="protein sequence ID" value="CEF55290.1"/>
    <property type="molecule type" value="Genomic_DNA"/>
</dbReference>
<name>A0A0U5F6M3_9PROT</name>
<dbReference type="InterPro" id="IPR012480">
    <property type="entry name" value="Hepar_II_III_C"/>
</dbReference>
<feature type="domain" description="Heparinase II/III-like C-terminal" evidence="3">
    <location>
        <begin position="300"/>
        <end position="512"/>
    </location>
</feature>
<gene>
    <name evidence="4" type="ORF">AGA_1328</name>
</gene>
<evidence type="ECO:0000313" key="4">
    <source>
        <dbReference type="EMBL" id="CEF55290.1"/>
    </source>
</evidence>
<dbReference type="Gene3D" id="1.50.10.100">
    <property type="entry name" value="Chondroitin AC/alginate lyase"/>
    <property type="match status" value="1"/>
</dbReference>
<sequence>MPLRRWTRGPRLAYAMRNPLGGFARVPAAPAVVLRDLWPGNATVGEKLVRNRTEFEGVSRSLQSNVWDDPTWPAAYRRWLQSFCWLQDLRELGAESARIKARTLVSHWIRQPAAERAVIDPSITGARLCAWLGCYEFFAASADDTFRQHLMASLMMEARSIMALMPEAVYGWQALCALKGLLAVAVSIPDYPEFLTRYLRLIDEVITSQILPDGGHITRSPEDLFLTVKELAEMLYILQVARLPLPTTLVDAANRTVPALRAMRHADGGLALFNGSRERDPQLVELVLNRASRSRVVAAGLPESGFARLSSGRALLIADAAAPAPNGFDHTAHAGMLSFEFSSGKQRLIVNCGASKQKGWAEALRYPAAHSVLELGGMSPITFEANGTTSRPPQVTRTHATQDGAHWLDMTHNGYESQGGGVYHRQLYLGKDGRTLRGEERLEGATLARSPCVRFHLHPDIMVEPTENGYLLHSEEESWLFQSDGQISVEESVYLGGSRRMATLQLVLTPAAAPPQDTSPTPLPPEDDVEEDGGAPLLQTTTPQEEAATPLPALTEAAEQTPDLLPDESIVLTAPDLVEEAAAPMPDGIPHEQAHAPTLPHAALSHAMAQPPPKPIHWAMTLISE</sequence>
<dbReference type="GO" id="GO:0030313">
    <property type="term" value="C:cell envelope"/>
    <property type="evidence" value="ECO:0007669"/>
    <property type="project" value="UniProtKB-SubCell"/>
</dbReference>
<dbReference type="STRING" id="431306.AGA_1328"/>